<dbReference type="OrthoDB" id="2205812at2759"/>
<evidence type="ECO:0000313" key="2">
    <source>
        <dbReference type="Proteomes" id="UP000187283"/>
    </source>
</evidence>
<evidence type="ECO:0008006" key="3">
    <source>
        <dbReference type="Google" id="ProtNLM"/>
    </source>
</evidence>
<sequence>MSGIMPGCTKCGEKFQLLVANAHIPSSRIRKKNTIYELMSSFKNFNKKFNKQLLLGYLNMDTSASIRLILRLGTGFQQAKVSNSKGSRYNKGTVGRIIDHVYYAGLNSRPNWCTTNRFLDLSDHIPISAQWNLDSFEVPEKKFKINAKKILLAENKFTTNNRFAVLEASNMALDELCLSLLDAVWAQSAQLDAVTAPGESFKTILIWNKHFGDLAKDTTGNSRSAAKWRELLSGDEDYFPECDESIKWPEITKALNDTPNNKASGVERVPSEIWKMVMPEKSPTSDLAKLINIIIKKIYDSGEIPSCMITSIIVPVPKKGDMKDPDNYRGISLVPTIIKLLAKIVATKLIAKEQVSFRNFEECVAQATTLYEIARRRKIKNLQTWICFVDY</sequence>
<dbReference type="EMBL" id="LSSN01005300">
    <property type="protein sequence ID" value="OMJ09816.1"/>
    <property type="molecule type" value="Genomic_DNA"/>
</dbReference>
<organism evidence="1 2">
    <name type="scientific">Smittium culicis</name>
    <dbReference type="NCBI Taxonomy" id="133412"/>
    <lineage>
        <taxon>Eukaryota</taxon>
        <taxon>Fungi</taxon>
        <taxon>Fungi incertae sedis</taxon>
        <taxon>Zoopagomycota</taxon>
        <taxon>Kickxellomycotina</taxon>
        <taxon>Harpellomycetes</taxon>
        <taxon>Harpellales</taxon>
        <taxon>Legeriomycetaceae</taxon>
        <taxon>Smittium</taxon>
    </lineage>
</organism>
<dbReference type="AlphaFoldDB" id="A0A1R1X595"/>
<dbReference type="PANTHER" id="PTHR19446">
    <property type="entry name" value="REVERSE TRANSCRIPTASES"/>
    <property type="match status" value="1"/>
</dbReference>
<protein>
    <recommendedName>
        <fullName evidence="3">LINE-1 reverse transcriptase-like protein</fullName>
    </recommendedName>
</protein>
<dbReference type="SUPFAM" id="SSF56219">
    <property type="entry name" value="DNase I-like"/>
    <property type="match status" value="1"/>
</dbReference>
<keyword evidence="2" id="KW-1185">Reference proteome</keyword>
<proteinExistence type="predicted"/>
<reference evidence="1 2" key="1">
    <citation type="submission" date="2017-01" db="EMBL/GenBank/DDBJ databases">
        <authorList>
            <person name="Mah S.A."/>
            <person name="Swanson W.J."/>
            <person name="Moy G.W."/>
            <person name="Vacquier V.D."/>
        </authorList>
    </citation>
    <scope>NUCLEOTIDE SEQUENCE [LARGE SCALE GENOMIC DNA]</scope>
    <source>
        <strain evidence="1 2">GSMNP</strain>
    </source>
</reference>
<feature type="non-terminal residue" evidence="1">
    <location>
        <position position="391"/>
    </location>
</feature>
<gene>
    <name evidence="1" type="ORF">AYI70_g10711</name>
</gene>
<comment type="caution">
    <text evidence="1">The sequence shown here is derived from an EMBL/GenBank/DDBJ whole genome shotgun (WGS) entry which is preliminary data.</text>
</comment>
<accession>A0A1R1X595</accession>
<evidence type="ECO:0000313" key="1">
    <source>
        <dbReference type="EMBL" id="OMJ09816.1"/>
    </source>
</evidence>
<dbReference type="Proteomes" id="UP000187283">
    <property type="component" value="Unassembled WGS sequence"/>
</dbReference>
<name>A0A1R1X595_9FUNG</name>
<dbReference type="InterPro" id="IPR036691">
    <property type="entry name" value="Endo/exonu/phosph_ase_sf"/>
</dbReference>